<dbReference type="Proteomes" id="UP000824890">
    <property type="component" value="Unassembled WGS sequence"/>
</dbReference>
<feature type="region of interest" description="Disordered" evidence="1">
    <location>
        <begin position="93"/>
        <end position="112"/>
    </location>
</feature>
<protein>
    <submittedName>
        <fullName evidence="2">Uncharacterized protein</fullName>
    </submittedName>
</protein>
<comment type="caution">
    <text evidence="2">The sequence shown here is derived from an EMBL/GenBank/DDBJ whole genome shotgun (WGS) entry which is preliminary data.</text>
</comment>
<feature type="region of interest" description="Disordered" evidence="1">
    <location>
        <begin position="296"/>
        <end position="315"/>
    </location>
</feature>
<evidence type="ECO:0000313" key="2">
    <source>
        <dbReference type="EMBL" id="KAH0854299.1"/>
    </source>
</evidence>
<reference evidence="2 3" key="1">
    <citation type="submission" date="2021-05" db="EMBL/GenBank/DDBJ databases">
        <title>Genome Assembly of Synthetic Allotetraploid Brassica napus Reveals Homoeologous Exchanges between Subgenomes.</title>
        <authorList>
            <person name="Davis J.T."/>
        </authorList>
    </citation>
    <scope>NUCLEOTIDE SEQUENCE [LARGE SCALE GENOMIC DNA]</scope>
    <source>
        <strain evidence="3">cv. Da-Ae</strain>
        <tissue evidence="2">Seedling</tissue>
    </source>
</reference>
<gene>
    <name evidence="2" type="ORF">HID58_083942</name>
</gene>
<accession>A0ABQ7XED0</accession>
<feature type="region of interest" description="Disordered" evidence="1">
    <location>
        <begin position="402"/>
        <end position="422"/>
    </location>
</feature>
<organism evidence="2 3">
    <name type="scientific">Brassica napus</name>
    <name type="common">Rape</name>
    <dbReference type="NCBI Taxonomy" id="3708"/>
    <lineage>
        <taxon>Eukaryota</taxon>
        <taxon>Viridiplantae</taxon>
        <taxon>Streptophyta</taxon>
        <taxon>Embryophyta</taxon>
        <taxon>Tracheophyta</taxon>
        <taxon>Spermatophyta</taxon>
        <taxon>Magnoliopsida</taxon>
        <taxon>eudicotyledons</taxon>
        <taxon>Gunneridae</taxon>
        <taxon>Pentapetalae</taxon>
        <taxon>rosids</taxon>
        <taxon>malvids</taxon>
        <taxon>Brassicales</taxon>
        <taxon>Brassicaceae</taxon>
        <taxon>Brassiceae</taxon>
        <taxon>Brassica</taxon>
    </lineage>
</organism>
<sequence length="628" mass="69885">SLLVPGLNHKLDLYSLWFRPVPGLNLKSDPCNFWFLLVLDLNLKSDPYSFWFLPVPGPNLKADLYNLWFLLALVLNYISNLYKLWARREQSSPTSISTGGQSAFEHSSNSIGVVPRKKPCPRAGNIVALPPAKEPEKMLTLHQGLLVFISSTHLEQRGVKEAGEHMFPLLFIQKKKPNLWVPASKFRIFGCSPYKKVKSNDSTKKQDSTTLLPLFLAMYPDILLEEAKATCLSRFPRQRASTSFQGYAPLRASKEIVQRPRTTRINKSREPTHSKGDSRRGDESLNDIQKTLRVVHLSGGREQPRHSGSKPRSIPACGPIWVQDHMRSCQPILQAQGRRSTVALPERTKEHMECRPGAKSKNVAPYARGTKVIGKAYIGARQHPGTSMFQKGLPQNLRVPRESVPQTPGDEAHKPPGFRRINSRTSEPQEVISIIARFREKDLRPAKSIRNCRTTSPTKVLLPRSGPIDLEGTPNGSTEGNGCYLDNSPHPIDIESGPSPEDRVRCCIKSTETLVSRQQNKDSPPGAISTDPPVFPRINLRVLQDHNMKPFKALDSKEESAGTTSSYAMVVRRRIGLHASTKGPGISDNAKPKGPATDKPMLMPTEAMNASPSGLAPTRENYFRPRGP</sequence>
<feature type="region of interest" description="Disordered" evidence="1">
    <location>
        <begin position="578"/>
        <end position="628"/>
    </location>
</feature>
<name>A0ABQ7XED0_BRANA</name>
<feature type="region of interest" description="Disordered" evidence="1">
    <location>
        <begin position="251"/>
        <end position="287"/>
    </location>
</feature>
<feature type="region of interest" description="Disordered" evidence="1">
    <location>
        <begin position="515"/>
        <end position="534"/>
    </location>
</feature>
<evidence type="ECO:0000256" key="1">
    <source>
        <dbReference type="SAM" id="MobiDB-lite"/>
    </source>
</evidence>
<feature type="non-terminal residue" evidence="2">
    <location>
        <position position="1"/>
    </location>
</feature>
<feature type="compositionally biased region" description="Basic and acidic residues" evidence="1">
    <location>
        <begin position="267"/>
        <end position="283"/>
    </location>
</feature>
<dbReference type="EMBL" id="JAGKQM010000482">
    <property type="protein sequence ID" value="KAH0854299.1"/>
    <property type="molecule type" value="Genomic_DNA"/>
</dbReference>
<evidence type="ECO:0000313" key="3">
    <source>
        <dbReference type="Proteomes" id="UP000824890"/>
    </source>
</evidence>
<feature type="region of interest" description="Disordered" evidence="1">
    <location>
        <begin position="457"/>
        <end position="477"/>
    </location>
</feature>
<proteinExistence type="predicted"/>
<keyword evidence="3" id="KW-1185">Reference proteome</keyword>
<feature type="compositionally biased region" description="Polar residues" evidence="1">
    <location>
        <begin position="93"/>
        <end position="111"/>
    </location>
</feature>